<keyword evidence="5" id="KW-1185">Reference proteome</keyword>
<keyword evidence="2 4" id="KW-0378">Hydrolase</keyword>
<accession>A0ABQ5Q7V2</accession>
<evidence type="ECO:0000256" key="3">
    <source>
        <dbReference type="ARBA" id="ARBA00022884"/>
    </source>
</evidence>
<dbReference type="PANTHER" id="PTHR17224">
    <property type="entry name" value="PEPTIDYL-TRNA HYDROLASE"/>
    <property type="match status" value="1"/>
</dbReference>
<dbReference type="InterPro" id="IPR001328">
    <property type="entry name" value="Pept_tRNA_hydro"/>
</dbReference>
<dbReference type="GO" id="GO:0016787">
    <property type="term" value="F:hydrolase activity"/>
    <property type="evidence" value="ECO:0007669"/>
    <property type="project" value="UniProtKB-KW"/>
</dbReference>
<dbReference type="Pfam" id="PF01195">
    <property type="entry name" value="Pept_tRNA_hydro"/>
    <property type="match status" value="1"/>
</dbReference>
<dbReference type="EMBL" id="BSDD01000004">
    <property type="protein sequence ID" value="GLH70733.1"/>
    <property type="molecule type" value="Genomic_DNA"/>
</dbReference>
<dbReference type="NCBIfam" id="TIGR00447">
    <property type="entry name" value="pth"/>
    <property type="match status" value="1"/>
</dbReference>
<name>A0ABQ5Q7V2_9BACT</name>
<dbReference type="PANTHER" id="PTHR17224:SF1">
    <property type="entry name" value="PEPTIDYL-TRNA HYDROLASE"/>
    <property type="match status" value="1"/>
</dbReference>
<dbReference type="SUPFAM" id="SSF53178">
    <property type="entry name" value="Peptidyl-tRNA hydrolase-like"/>
    <property type="match status" value="1"/>
</dbReference>
<keyword evidence="1" id="KW-0820">tRNA-binding</keyword>
<dbReference type="InterPro" id="IPR036416">
    <property type="entry name" value="Pept_tRNA_hydro_sf"/>
</dbReference>
<dbReference type="RefSeq" id="WP_285726245.1">
    <property type="nucleotide sequence ID" value="NZ_BSDD01000004.1"/>
</dbReference>
<gene>
    <name evidence="4" type="primary">pth</name>
    <name evidence="4" type="ORF">GETHPA_22660</name>
</gene>
<evidence type="ECO:0000256" key="2">
    <source>
        <dbReference type="ARBA" id="ARBA00022801"/>
    </source>
</evidence>
<evidence type="ECO:0000313" key="4">
    <source>
        <dbReference type="EMBL" id="GLH70733.1"/>
    </source>
</evidence>
<proteinExistence type="predicted"/>
<keyword evidence="3" id="KW-0694">RNA-binding</keyword>
<comment type="caution">
    <text evidence="4">The sequence shown here is derived from an EMBL/GenBank/DDBJ whole genome shotgun (WGS) entry which is preliminary data.</text>
</comment>
<sequence>MWTLVPLGNPGPDYQDTRHNLGRLMLQRWMADRNLAPAPAKRFPSGTLYPLGEGLQALVPSTYMNLSGQACAQAAAAGLYPRRMVLLYDDKDLPLGTGRFRLDGSAGGHNGLASVFEHLGTQEIARLRLGIGPFERPLADFVLGHWTEAEWDRIDALDAPFARFLALLAGAEDLGALGNRVNPAAFWEPVGDGDAGSQTFR</sequence>
<evidence type="ECO:0000256" key="1">
    <source>
        <dbReference type="ARBA" id="ARBA00022555"/>
    </source>
</evidence>
<dbReference type="Gene3D" id="3.40.50.1470">
    <property type="entry name" value="Peptidyl-tRNA hydrolase"/>
    <property type="match status" value="1"/>
</dbReference>
<protein>
    <submittedName>
        <fullName evidence="4">Peptidyl-tRNA hydrolase</fullName>
    </submittedName>
</protein>
<evidence type="ECO:0000313" key="5">
    <source>
        <dbReference type="Proteomes" id="UP001165089"/>
    </source>
</evidence>
<dbReference type="Proteomes" id="UP001165089">
    <property type="component" value="Unassembled WGS sequence"/>
</dbReference>
<reference evidence="4 5" key="1">
    <citation type="journal article" date="2023" name="Antonie Van Leeuwenhoek">
        <title>Mesoterricola silvestris gen. nov., sp. nov., Mesoterricola sediminis sp. nov., Geothrix oryzae sp. nov., Geothrix edaphica sp. nov., Geothrix rubra sp. nov., and Geothrix limicola sp. nov., six novel members of Acidobacteriota isolated from soils.</title>
        <authorList>
            <person name="Itoh H."/>
            <person name="Sugisawa Y."/>
            <person name="Mise K."/>
            <person name="Xu Z."/>
            <person name="Kuniyasu M."/>
            <person name="Ushijima N."/>
            <person name="Kawano K."/>
            <person name="Kobayashi E."/>
            <person name="Shiratori Y."/>
            <person name="Masuda Y."/>
            <person name="Senoo K."/>
        </authorList>
    </citation>
    <scope>NUCLEOTIDE SEQUENCE [LARGE SCALE GENOMIC DNA]</scope>
    <source>
        <strain evidence="4 5">Red803</strain>
    </source>
</reference>
<organism evidence="4 5">
    <name type="scientific">Geothrix rubra</name>
    <dbReference type="NCBI Taxonomy" id="2927977"/>
    <lineage>
        <taxon>Bacteria</taxon>
        <taxon>Pseudomonadati</taxon>
        <taxon>Acidobacteriota</taxon>
        <taxon>Holophagae</taxon>
        <taxon>Holophagales</taxon>
        <taxon>Holophagaceae</taxon>
        <taxon>Geothrix</taxon>
    </lineage>
</organism>